<comment type="similarity">
    <text evidence="2">Belongs to the rad17/RAD24 family.</text>
</comment>
<protein>
    <recommendedName>
        <fullName evidence="11">Rad17-domain-containing protein</fullName>
    </recommendedName>
</protein>
<name>A0A8H6TLN2_MYCCL</name>
<dbReference type="GO" id="GO:0005524">
    <property type="term" value="F:ATP binding"/>
    <property type="evidence" value="ECO:0007669"/>
    <property type="project" value="UniProtKB-KW"/>
</dbReference>
<accession>A0A8H6TLN2</accession>
<reference evidence="9" key="1">
    <citation type="submission" date="2020-05" db="EMBL/GenBank/DDBJ databases">
        <title>Mycena genomes resolve the evolution of fungal bioluminescence.</title>
        <authorList>
            <person name="Tsai I.J."/>
        </authorList>
    </citation>
    <scope>NUCLEOTIDE SEQUENCE</scope>
    <source>
        <strain evidence="9">110903Hualien_Pintung</strain>
    </source>
</reference>
<evidence type="ECO:0000256" key="2">
    <source>
        <dbReference type="ARBA" id="ARBA00006168"/>
    </source>
</evidence>
<evidence type="ECO:0000256" key="5">
    <source>
        <dbReference type="ARBA" id="ARBA00022840"/>
    </source>
</evidence>
<dbReference type="InterPro" id="IPR027417">
    <property type="entry name" value="P-loop_NTPase"/>
</dbReference>
<evidence type="ECO:0000256" key="4">
    <source>
        <dbReference type="ARBA" id="ARBA00022763"/>
    </source>
</evidence>
<feature type="region of interest" description="Disordered" evidence="8">
    <location>
        <begin position="313"/>
        <end position="348"/>
    </location>
</feature>
<keyword evidence="10" id="KW-1185">Reference proteome</keyword>
<comment type="subcellular location">
    <subcellularLocation>
        <location evidence="1">Nucleus</location>
    </subcellularLocation>
</comment>
<keyword evidence="5" id="KW-0067">ATP-binding</keyword>
<evidence type="ECO:0000256" key="6">
    <source>
        <dbReference type="ARBA" id="ARBA00023242"/>
    </source>
</evidence>
<comment type="caution">
    <text evidence="9">The sequence shown here is derived from an EMBL/GenBank/DDBJ whole genome shotgun (WGS) entry which is preliminary data.</text>
</comment>
<dbReference type="Proteomes" id="UP000613580">
    <property type="component" value="Unassembled WGS sequence"/>
</dbReference>
<dbReference type="GO" id="GO:0005634">
    <property type="term" value="C:nucleus"/>
    <property type="evidence" value="ECO:0007669"/>
    <property type="project" value="UniProtKB-SubCell"/>
</dbReference>
<keyword evidence="4" id="KW-0227">DNA damage</keyword>
<dbReference type="SUPFAM" id="SSF52540">
    <property type="entry name" value="P-loop containing nucleoside triphosphate hydrolases"/>
    <property type="match status" value="1"/>
</dbReference>
<dbReference type="EMBL" id="JACAZE010000003">
    <property type="protein sequence ID" value="KAF7318952.1"/>
    <property type="molecule type" value="Genomic_DNA"/>
</dbReference>
<dbReference type="GO" id="GO:0006281">
    <property type="term" value="P:DNA repair"/>
    <property type="evidence" value="ECO:0007669"/>
    <property type="project" value="InterPro"/>
</dbReference>
<evidence type="ECO:0000313" key="10">
    <source>
        <dbReference type="Proteomes" id="UP000613580"/>
    </source>
</evidence>
<evidence type="ECO:0008006" key="11">
    <source>
        <dbReference type="Google" id="ProtNLM"/>
    </source>
</evidence>
<keyword evidence="3" id="KW-0547">Nucleotide-binding</keyword>
<feature type="region of interest" description="Disordered" evidence="8">
    <location>
        <begin position="539"/>
        <end position="579"/>
    </location>
</feature>
<dbReference type="AlphaFoldDB" id="A0A8H6TLN2"/>
<keyword evidence="6" id="KW-0539">Nucleus</keyword>
<dbReference type="Pfam" id="PF03215">
    <property type="entry name" value="Rad17"/>
    <property type="match status" value="1"/>
</dbReference>
<evidence type="ECO:0000256" key="3">
    <source>
        <dbReference type="ARBA" id="ARBA00022741"/>
    </source>
</evidence>
<gene>
    <name evidence="9" type="ORF">HMN09_00231000</name>
</gene>
<sequence length="579" mass="63235">MAPKKPPTASKPKPKSSTVRLGDAPLSASNRINPLTAFAKPKGKSKAEPEDDRLWVDIYEPSTVEELAIHPKKVEDVRRWLTEALVGGPSGKLRSLERILALTGLAGTGKTATIRVLAKEFDLLLEDLPNILHADTRARFHEAFQALAVSPDPDPVPVVIVVSNAGTRGEAADERLLSGHGFGRERDDALDIYTILPRDLLNGPYVTQISFNPIAPTIMKKALNSLVSAHFASQGSGTAPSKEMLDIIIETSNGDIRSAIMALQFSCIIEPPSGKRKKGSSKANARTLLEAITRREQSLVLFHLLGKVLYNKRKGDPPNPSATAKDIQRDKDLDATLKDPPKLPPHLDAHVRRTSRVDVDLLYADSPIDSSLFSLYIHQNYHQYCNEVEECDGVAEWLSWAESSGGEAWYQANPHQFHLLALGTLHSLPSPVPRRSQKSFKPQFFDFLAKEKDAWDAVREVRGWIMGAGASDREGTDPGRVLGRWSRNEVVTELGGVLKARDAGDTSRAPGSHRLFSRLQFDSDGGVLSQLGEGDVPSVVENDEESANGPVGGWEVETDIGAKEAAAGGWLENDDIDEF</sequence>
<dbReference type="GO" id="GO:0033314">
    <property type="term" value="P:mitotic DNA replication checkpoint signaling"/>
    <property type="evidence" value="ECO:0007669"/>
    <property type="project" value="TreeGrafter"/>
</dbReference>
<keyword evidence="7" id="KW-0131">Cell cycle</keyword>
<organism evidence="9 10">
    <name type="scientific">Mycena chlorophos</name>
    <name type="common">Agaric fungus</name>
    <name type="synonym">Agaricus chlorophos</name>
    <dbReference type="NCBI Taxonomy" id="658473"/>
    <lineage>
        <taxon>Eukaryota</taxon>
        <taxon>Fungi</taxon>
        <taxon>Dikarya</taxon>
        <taxon>Basidiomycota</taxon>
        <taxon>Agaricomycotina</taxon>
        <taxon>Agaricomycetes</taxon>
        <taxon>Agaricomycetidae</taxon>
        <taxon>Agaricales</taxon>
        <taxon>Marasmiineae</taxon>
        <taxon>Mycenaceae</taxon>
        <taxon>Mycena</taxon>
    </lineage>
</organism>
<dbReference type="GO" id="GO:0000077">
    <property type="term" value="P:DNA damage checkpoint signaling"/>
    <property type="evidence" value="ECO:0007669"/>
    <property type="project" value="TreeGrafter"/>
</dbReference>
<evidence type="ECO:0000256" key="8">
    <source>
        <dbReference type="SAM" id="MobiDB-lite"/>
    </source>
</evidence>
<evidence type="ECO:0000256" key="1">
    <source>
        <dbReference type="ARBA" id="ARBA00004123"/>
    </source>
</evidence>
<dbReference type="PANTHER" id="PTHR12172">
    <property type="entry name" value="CELL CYCLE CHECKPOINT PROTEIN RAD17"/>
    <property type="match status" value="1"/>
</dbReference>
<proteinExistence type="inferred from homology"/>
<dbReference type="PANTHER" id="PTHR12172:SF0">
    <property type="entry name" value="CELL CYCLE CHECKPOINT PROTEIN RAD17"/>
    <property type="match status" value="1"/>
</dbReference>
<dbReference type="GO" id="GO:0003689">
    <property type="term" value="F:DNA clamp loader activity"/>
    <property type="evidence" value="ECO:0007669"/>
    <property type="project" value="TreeGrafter"/>
</dbReference>
<evidence type="ECO:0000256" key="7">
    <source>
        <dbReference type="ARBA" id="ARBA00023306"/>
    </source>
</evidence>
<dbReference type="InterPro" id="IPR004582">
    <property type="entry name" value="Checkpoint_prot_Rad17_Rad24"/>
</dbReference>
<feature type="compositionally biased region" description="Low complexity" evidence="8">
    <location>
        <begin position="7"/>
        <end position="18"/>
    </location>
</feature>
<dbReference type="Gene3D" id="3.40.50.300">
    <property type="entry name" value="P-loop containing nucleotide triphosphate hydrolases"/>
    <property type="match status" value="1"/>
</dbReference>
<dbReference type="GO" id="GO:0003682">
    <property type="term" value="F:chromatin binding"/>
    <property type="evidence" value="ECO:0007669"/>
    <property type="project" value="TreeGrafter"/>
</dbReference>
<feature type="region of interest" description="Disordered" evidence="8">
    <location>
        <begin position="1"/>
        <end position="47"/>
    </location>
</feature>
<evidence type="ECO:0000313" key="9">
    <source>
        <dbReference type="EMBL" id="KAF7318952.1"/>
    </source>
</evidence>
<dbReference type="OrthoDB" id="10265971at2759"/>
<feature type="compositionally biased region" description="Basic and acidic residues" evidence="8">
    <location>
        <begin position="326"/>
        <end position="348"/>
    </location>
</feature>